<dbReference type="AlphaFoldDB" id="A0A2T3Z1N5"/>
<dbReference type="Proteomes" id="UP000240493">
    <property type="component" value="Unassembled WGS sequence"/>
</dbReference>
<keyword evidence="3" id="KW-1185">Reference proteome</keyword>
<name>A0A2T3Z1N5_TRIA4</name>
<protein>
    <submittedName>
        <fullName evidence="2">Uncharacterized protein</fullName>
    </submittedName>
</protein>
<evidence type="ECO:0000313" key="3">
    <source>
        <dbReference type="Proteomes" id="UP000240493"/>
    </source>
</evidence>
<proteinExistence type="predicted"/>
<evidence type="ECO:0000313" key="2">
    <source>
        <dbReference type="EMBL" id="PTB38707.1"/>
    </source>
</evidence>
<sequence>MYNRQAAEQLYANKTEPQLPRSASSTYIPAPRPSVVDDIHTIVTGPLINPIQLRHQVERPCAPGKVHEYGTGICGRMSSFIITSDKG</sequence>
<gene>
    <name evidence="2" type="ORF">M441DRAFT_59946</name>
</gene>
<feature type="region of interest" description="Disordered" evidence="1">
    <location>
        <begin position="1"/>
        <end position="30"/>
    </location>
</feature>
<organism evidence="2 3">
    <name type="scientific">Trichoderma asperellum (strain ATCC 204424 / CBS 433.97 / NBRC 101777)</name>
    <dbReference type="NCBI Taxonomy" id="1042311"/>
    <lineage>
        <taxon>Eukaryota</taxon>
        <taxon>Fungi</taxon>
        <taxon>Dikarya</taxon>
        <taxon>Ascomycota</taxon>
        <taxon>Pezizomycotina</taxon>
        <taxon>Sordariomycetes</taxon>
        <taxon>Hypocreomycetidae</taxon>
        <taxon>Hypocreales</taxon>
        <taxon>Hypocreaceae</taxon>
        <taxon>Trichoderma</taxon>
    </lineage>
</organism>
<reference evidence="2 3" key="1">
    <citation type="submission" date="2016-07" db="EMBL/GenBank/DDBJ databases">
        <title>Multiple horizontal gene transfer events from other fungi enriched the ability of initially mycotrophic Trichoderma (Ascomycota) to feed on dead plant biomass.</title>
        <authorList>
            <consortium name="DOE Joint Genome Institute"/>
            <person name="Aerts A."/>
            <person name="Atanasova L."/>
            <person name="Chenthamara K."/>
            <person name="Zhang J."/>
            <person name="Grujic M."/>
            <person name="Henrissat B."/>
            <person name="Kuo A."/>
            <person name="Salamov A."/>
            <person name="Lipzen A."/>
            <person name="Labutti K."/>
            <person name="Barry K."/>
            <person name="Miao Y."/>
            <person name="Rahimi M.J."/>
            <person name="Shen Q."/>
            <person name="Grigoriev I.V."/>
            <person name="Kubicek C.P."/>
            <person name="Druzhinina I.S."/>
        </authorList>
    </citation>
    <scope>NUCLEOTIDE SEQUENCE [LARGE SCALE GENOMIC DNA]</scope>
    <source>
        <strain evidence="2 3">CBS 433.97</strain>
    </source>
</reference>
<evidence type="ECO:0000256" key="1">
    <source>
        <dbReference type="SAM" id="MobiDB-lite"/>
    </source>
</evidence>
<accession>A0A2T3Z1N5</accession>
<dbReference type="EMBL" id="KZ679265">
    <property type="protein sequence ID" value="PTB38707.1"/>
    <property type="molecule type" value="Genomic_DNA"/>
</dbReference>